<dbReference type="InterPro" id="IPR011703">
    <property type="entry name" value="ATPase_AAA-3"/>
</dbReference>
<evidence type="ECO:0000259" key="1">
    <source>
        <dbReference type="SMART" id="SM00382"/>
    </source>
</evidence>
<dbReference type="KEGG" id="por:APT59_17115"/>
<feature type="domain" description="AAA+ ATPase" evidence="1">
    <location>
        <begin position="54"/>
        <end position="190"/>
    </location>
</feature>
<sequence>MTDTSPSDAAPADAGETGVKARALTRLQALRQALLKVLPQQDAAVDGLLATLLAGGHLLLEGPTGAGKTLLARTLAASLEAGFARLHCHPAQNPADVAGEIVMDSGSDSARLRRGPLFNSLVLIEDLHRAPAPVLTLLDDALQGRQLSLEGRQVPLPTPFMVIATRAPGSDLPLAIRDRFLVQLRLEWPAEPQELAALRQAVQLGHADPLEAAALRPLLQARDLPALQRLVAALPIAEPVLEHALRLVRLTREWPAFEQGAGPRAAQALLRLAQAQAFLRGGDSVAAEDVRTLLPAVLRPRLRLTPEREFEGDSLDGQILKLLGQCPAPRP</sequence>
<dbReference type="Proteomes" id="UP000064137">
    <property type="component" value="Chromosome"/>
</dbReference>
<dbReference type="SMART" id="SM00382">
    <property type="entry name" value="AAA"/>
    <property type="match status" value="1"/>
</dbReference>
<dbReference type="InterPro" id="IPR050764">
    <property type="entry name" value="CbbQ/NirQ/NorQ/GpvN"/>
</dbReference>
<dbReference type="Gene3D" id="1.10.8.80">
    <property type="entry name" value="Magnesium chelatase subunit I, C-Terminal domain"/>
    <property type="match status" value="1"/>
</dbReference>
<protein>
    <recommendedName>
        <fullName evidence="1">AAA+ ATPase domain-containing protein</fullName>
    </recommendedName>
</protein>
<dbReference type="CDD" id="cd00009">
    <property type="entry name" value="AAA"/>
    <property type="match status" value="1"/>
</dbReference>
<dbReference type="RefSeq" id="WP_059315951.1">
    <property type="nucleotide sequence ID" value="NZ_CP013987.1"/>
</dbReference>
<dbReference type="Gene3D" id="3.40.50.300">
    <property type="entry name" value="P-loop containing nucleotide triphosphate hydrolases"/>
    <property type="match status" value="1"/>
</dbReference>
<dbReference type="GO" id="GO:0016887">
    <property type="term" value="F:ATP hydrolysis activity"/>
    <property type="evidence" value="ECO:0007669"/>
    <property type="project" value="InterPro"/>
</dbReference>
<dbReference type="PANTHER" id="PTHR42759:SF6">
    <property type="entry name" value="REGULATORY PROTEIN-RELATED"/>
    <property type="match status" value="1"/>
</dbReference>
<dbReference type="InterPro" id="IPR003593">
    <property type="entry name" value="AAA+_ATPase"/>
</dbReference>
<dbReference type="GO" id="GO:0005524">
    <property type="term" value="F:ATP binding"/>
    <property type="evidence" value="ECO:0007669"/>
    <property type="project" value="InterPro"/>
</dbReference>
<evidence type="ECO:0000313" key="2">
    <source>
        <dbReference type="EMBL" id="ALZ85833.1"/>
    </source>
</evidence>
<dbReference type="PANTHER" id="PTHR42759">
    <property type="entry name" value="MOXR FAMILY PROTEIN"/>
    <property type="match status" value="1"/>
</dbReference>
<dbReference type="SUPFAM" id="SSF52540">
    <property type="entry name" value="P-loop containing nucleoside triphosphate hydrolases"/>
    <property type="match status" value="1"/>
</dbReference>
<dbReference type="Pfam" id="PF17863">
    <property type="entry name" value="AAA_lid_2"/>
    <property type="match status" value="1"/>
</dbReference>
<dbReference type="PIRSF" id="PIRSF002849">
    <property type="entry name" value="AAA_ATPase_chaperone_MoxR_prd"/>
    <property type="match status" value="1"/>
</dbReference>
<name>A0A0U4XWA0_9PSED</name>
<organism evidence="2 3">
    <name type="scientific">Pseudomonas oryzihabitans</name>
    <dbReference type="NCBI Taxonomy" id="47885"/>
    <lineage>
        <taxon>Bacteria</taxon>
        <taxon>Pseudomonadati</taxon>
        <taxon>Pseudomonadota</taxon>
        <taxon>Gammaproteobacteria</taxon>
        <taxon>Pseudomonadales</taxon>
        <taxon>Pseudomonadaceae</taxon>
        <taxon>Pseudomonas</taxon>
    </lineage>
</organism>
<dbReference type="AlphaFoldDB" id="A0A0U4XWA0"/>
<evidence type="ECO:0000313" key="3">
    <source>
        <dbReference type="Proteomes" id="UP000064137"/>
    </source>
</evidence>
<accession>A0A0U4XWA0</accession>
<dbReference type="EMBL" id="CP013987">
    <property type="protein sequence ID" value="ALZ85833.1"/>
    <property type="molecule type" value="Genomic_DNA"/>
</dbReference>
<gene>
    <name evidence="2" type="ORF">APT59_17115</name>
</gene>
<reference evidence="2 3" key="1">
    <citation type="submission" date="2016-01" db="EMBL/GenBank/DDBJ databases">
        <title>Annotation of Pseudomonas oryzihabitans USDA-ARS-USMARC-56511.</title>
        <authorList>
            <person name="Harhay G.P."/>
            <person name="Harhay D.M."/>
            <person name="Smith T.P.L."/>
            <person name="Bono J.L."/>
            <person name="Heaton M.P."/>
            <person name="Clawson M.L."/>
            <person name="Chitko-Mckown C.G."/>
            <person name="Capik S.F."/>
            <person name="DeDonder K.D."/>
            <person name="Apley M.D."/>
            <person name="Lubbers B.V."/>
            <person name="White B.J."/>
            <person name="Larson R.L."/>
        </authorList>
    </citation>
    <scope>NUCLEOTIDE SEQUENCE [LARGE SCALE GENOMIC DNA]</scope>
    <source>
        <strain evidence="2 3">USDA-ARS-USMARC-56511</strain>
    </source>
</reference>
<dbReference type="InterPro" id="IPR027417">
    <property type="entry name" value="P-loop_NTPase"/>
</dbReference>
<dbReference type="InterPro" id="IPR041628">
    <property type="entry name" value="ChlI/MoxR_AAA_lid"/>
</dbReference>
<proteinExistence type="predicted"/>
<dbReference type="Pfam" id="PF07726">
    <property type="entry name" value="AAA_3"/>
    <property type="match status" value="1"/>
</dbReference>
<dbReference type="OrthoDB" id="6872148at2"/>